<dbReference type="RefSeq" id="WP_406857599.1">
    <property type="nucleotide sequence ID" value="NZ_CP157484.1"/>
</dbReference>
<gene>
    <name evidence="1" type="ORF">ABEG18_08255</name>
</gene>
<evidence type="ECO:0000313" key="1">
    <source>
        <dbReference type="EMBL" id="XBO40743.1"/>
    </source>
</evidence>
<dbReference type="AlphaFoldDB" id="A0AAU7JKF3"/>
<evidence type="ECO:0008006" key="2">
    <source>
        <dbReference type="Google" id="ProtNLM"/>
    </source>
</evidence>
<name>A0AAU7JKF3_9HYPH</name>
<reference evidence="1" key="1">
    <citation type="submission" date="2024-05" db="EMBL/GenBank/DDBJ databases">
        <authorList>
            <person name="Kim S."/>
            <person name="Heo J."/>
            <person name="Choi H."/>
            <person name="Choi Y."/>
            <person name="Kwon S.-W."/>
            <person name="Kim Y."/>
        </authorList>
    </citation>
    <scope>NUCLEOTIDE SEQUENCE</scope>
    <source>
        <strain evidence="1">KACC 23698</strain>
    </source>
</reference>
<accession>A0AAU7JKF3</accession>
<dbReference type="EMBL" id="CP157484">
    <property type="protein sequence ID" value="XBO40743.1"/>
    <property type="molecule type" value="Genomic_DNA"/>
</dbReference>
<sequence>MAVAFATGVVIGAAIALLSALAVTKFQLRRHRKALASALVGEIAAIVREIECRDVVEQLRRATDRLQVSLTCLPPRPYPVFEAEAGRLDRLAAPLPRKIAFFYTRMGALAEDVRSFADGELRGTEYLQPLLGELEATMSLSDEVLRDLREVANPSPLHLLGRA</sequence>
<proteinExistence type="predicted"/>
<protein>
    <recommendedName>
        <fullName evidence="2">DUF2489 domain-containing protein</fullName>
    </recommendedName>
</protein>
<organism evidence="1">
    <name type="scientific">Alsobacter sp. KACC 23698</name>
    <dbReference type="NCBI Taxonomy" id="3149229"/>
    <lineage>
        <taxon>Bacteria</taxon>
        <taxon>Pseudomonadati</taxon>
        <taxon>Pseudomonadota</taxon>
        <taxon>Alphaproteobacteria</taxon>
        <taxon>Hyphomicrobiales</taxon>
        <taxon>Alsobacteraceae</taxon>
        <taxon>Alsobacter</taxon>
    </lineage>
</organism>